<feature type="transmembrane region" description="Helical" evidence="1">
    <location>
        <begin position="193"/>
        <end position="210"/>
    </location>
</feature>
<evidence type="ECO:0000313" key="2">
    <source>
        <dbReference type="EMBL" id="UYP48258.1"/>
    </source>
</evidence>
<proteinExistence type="predicted"/>
<gene>
    <name evidence="2" type="ORF">NEF87_004543</name>
</gene>
<name>A0ABY6HXZ9_9ARCH</name>
<dbReference type="Proteomes" id="UP001208689">
    <property type="component" value="Chromosome"/>
</dbReference>
<accession>A0ABY6HXZ9</accession>
<evidence type="ECO:0000313" key="3">
    <source>
        <dbReference type="Proteomes" id="UP001208689"/>
    </source>
</evidence>
<feature type="transmembrane region" description="Helical" evidence="1">
    <location>
        <begin position="50"/>
        <end position="68"/>
    </location>
</feature>
<keyword evidence="3" id="KW-1185">Reference proteome</keyword>
<evidence type="ECO:0000256" key="1">
    <source>
        <dbReference type="SAM" id="Phobius"/>
    </source>
</evidence>
<reference evidence="2" key="1">
    <citation type="submission" date="2022-09" db="EMBL/GenBank/DDBJ databases">
        <title>Actin cytoskeleton and complex cell architecture in an #Asgard archaeon.</title>
        <authorList>
            <person name="Ponce Toledo R.I."/>
            <person name="Schleper C."/>
            <person name="Rodrigues Oliveira T."/>
            <person name="Wollweber F."/>
            <person name="Xu J."/>
            <person name="Rittmann S."/>
            <person name="Klingl A."/>
            <person name="Pilhofer M."/>
        </authorList>
    </citation>
    <scope>NUCLEOTIDE SEQUENCE</scope>
    <source>
        <strain evidence="2">B-35</strain>
    </source>
</reference>
<dbReference type="EMBL" id="CP104013">
    <property type="protein sequence ID" value="UYP48258.1"/>
    <property type="molecule type" value="Genomic_DNA"/>
</dbReference>
<organism evidence="2 3">
    <name type="scientific">Candidatus Lokiarchaeum ossiferum</name>
    <dbReference type="NCBI Taxonomy" id="2951803"/>
    <lineage>
        <taxon>Archaea</taxon>
        <taxon>Promethearchaeati</taxon>
        <taxon>Promethearchaeota</taxon>
        <taxon>Promethearchaeia</taxon>
        <taxon>Promethearchaeales</taxon>
        <taxon>Promethearchaeaceae</taxon>
        <taxon>Candidatus Lokiarchaeum</taxon>
    </lineage>
</organism>
<protein>
    <submittedName>
        <fullName evidence="2">Uncharacterized protein</fullName>
    </submittedName>
</protein>
<keyword evidence="1" id="KW-0812">Transmembrane</keyword>
<keyword evidence="1" id="KW-0472">Membrane</keyword>
<feature type="transmembrane region" description="Helical" evidence="1">
    <location>
        <begin position="166"/>
        <end position="187"/>
    </location>
</feature>
<feature type="transmembrane region" description="Helical" evidence="1">
    <location>
        <begin position="88"/>
        <end position="108"/>
    </location>
</feature>
<keyword evidence="1" id="KW-1133">Transmembrane helix</keyword>
<feature type="transmembrane region" description="Helical" evidence="1">
    <location>
        <begin position="115"/>
        <end position="131"/>
    </location>
</feature>
<sequence length="217" mass="25106">MATFEIVVRNISSILGLLILLLLLVFLYFRNFKDFKEYGEWNWTRVVLSLGIFINFLDRLLFVIFYIFDWKFTTDSMMADSIYAEPYLSYLGILKGYLVVFGAFYVLYLNQKDEMLIAPVLLYSGALVLYYTAQVILYHYIFIFCAGVITLFLLNEAGWSMKDNNAMGLGLMYVFIFIGGVIPNAVVSNIIRLVAYLIGFTIITGIFKIFKNKEEEE</sequence>
<feature type="transmembrane region" description="Helical" evidence="1">
    <location>
        <begin position="137"/>
        <end position="154"/>
    </location>
</feature>
<feature type="transmembrane region" description="Helical" evidence="1">
    <location>
        <begin position="6"/>
        <end position="29"/>
    </location>
</feature>